<dbReference type="GO" id="GO:0050821">
    <property type="term" value="P:protein stabilization"/>
    <property type="evidence" value="ECO:0007669"/>
    <property type="project" value="TreeGrafter"/>
</dbReference>
<proteinExistence type="predicted"/>
<dbReference type="PROSITE" id="PS51501">
    <property type="entry name" value="ZF_DNL"/>
    <property type="match status" value="1"/>
</dbReference>
<dbReference type="OrthoDB" id="512667at2759"/>
<organism evidence="6 7">
    <name type="scientific">Botryobasidium botryosum (strain FD-172 SS1)</name>
    <dbReference type="NCBI Taxonomy" id="930990"/>
    <lineage>
        <taxon>Eukaryota</taxon>
        <taxon>Fungi</taxon>
        <taxon>Dikarya</taxon>
        <taxon>Basidiomycota</taxon>
        <taxon>Agaricomycotina</taxon>
        <taxon>Agaricomycetes</taxon>
        <taxon>Cantharellales</taxon>
        <taxon>Botryobasidiaceae</taxon>
        <taxon>Botryobasidium</taxon>
    </lineage>
</organism>
<dbReference type="InterPro" id="IPR007853">
    <property type="entry name" value="Znf_DNL-typ"/>
</dbReference>
<dbReference type="InterPro" id="IPR024158">
    <property type="entry name" value="Mt_import_TIM15"/>
</dbReference>
<dbReference type="PANTHER" id="PTHR20922">
    <property type="entry name" value="DNL-TYPE ZINC FINGER PROTEIN"/>
    <property type="match status" value="1"/>
</dbReference>
<dbReference type="GO" id="GO:0030150">
    <property type="term" value="P:protein import into mitochondrial matrix"/>
    <property type="evidence" value="ECO:0007669"/>
    <property type="project" value="TreeGrafter"/>
</dbReference>
<dbReference type="Proteomes" id="UP000027195">
    <property type="component" value="Unassembled WGS sequence"/>
</dbReference>
<keyword evidence="1" id="KW-0479">Metal-binding</keyword>
<keyword evidence="2 4" id="KW-0863">Zinc-finger</keyword>
<evidence type="ECO:0000256" key="3">
    <source>
        <dbReference type="ARBA" id="ARBA00022833"/>
    </source>
</evidence>
<evidence type="ECO:0000259" key="5">
    <source>
        <dbReference type="PROSITE" id="PS51501"/>
    </source>
</evidence>
<dbReference type="PANTHER" id="PTHR20922:SF13">
    <property type="entry name" value="DNL-TYPE ZINC FINGER PROTEIN"/>
    <property type="match status" value="1"/>
</dbReference>
<dbReference type="Pfam" id="PF05180">
    <property type="entry name" value="zf-DNL"/>
    <property type="match status" value="1"/>
</dbReference>
<dbReference type="GO" id="GO:0006457">
    <property type="term" value="P:protein folding"/>
    <property type="evidence" value="ECO:0007669"/>
    <property type="project" value="TreeGrafter"/>
</dbReference>
<gene>
    <name evidence="6" type="ORF">BOTBODRAFT_484992</name>
</gene>
<dbReference type="GO" id="GO:0051087">
    <property type="term" value="F:protein-folding chaperone binding"/>
    <property type="evidence" value="ECO:0007669"/>
    <property type="project" value="TreeGrafter"/>
</dbReference>
<dbReference type="STRING" id="930990.A0A067MWR0"/>
<dbReference type="HOGENOM" id="CLU_093902_2_1_1"/>
<sequence>MLAALARRTTSVSVFARRAPALLPRHELHSLRSQVAAISFQSRVAQSFQSQSRSYSATPPPSAPTVTTEGIEEIEEKIEPRLSITFTCTVPDCNSRSTHEFTKRSYERGIVIVQCPSCKNRHLIADHLGWFPDTDGAEGPGRTIEDFMRAKGEKVKRGSLTNGSVIEYEE</sequence>
<dbReference type="EMBL" id="KL198020">
    <property type="protein sequence ID" value="KDQ19140.1"/>
    <property type="molecule type" value="Genomic_DNA"/>
</dbReference>
<evidence type="ECO:0000256" key="1">
    <source>
        <dbReference type="ARBA" id="ARBA00022723"/>
    </source>
</evidence>
<evidence type="ECO:0000313" key="7">
    <source>
        <dbReference type="Proteomes" id="UP000027195"/>
    </source>
</evidence>
<evidence type="ECO:0000313" key="6">
    <source>
        <dbReference type="EMBL" id="KDQ19140.1"/>
    </source>
</evidence>
<reference evidence="7" key="1">
    <citation type="journal article" date="2014" name="Proc. Natl. Acad. Sci. U.S.A.">
        <title>Extensive sampling of basidiomycete genomes demonstrates inadequacy of the white-rot/brown-rot paradigm for wood decay fungi.</title>
        <authorList>
            <person name="Riley R."/>
            <person name="Salamov A.A."/>
            <person name="Brown D.W."/>
            <person name="Nagy L.G."/>
            <person name="Floudas D."/>
            <person name="Held B.W."/>
            <person name="Levasseur A."/>
            <person name="Lombard V."/>
            <person name="Morin E."/>
            <person name="Otillar R."/>
            <person name="Lindquist E.A."/>
            <person name="Sun H."/>
            <person name="LaButti K.M."/>
            <person name="Schmutz J."/>
            <person name="Jabbour D."/>
            <person name="Luo H."/>
            <person name="Baker S.E."/>
            <person name="Pisabarro A.G."/>
            <person name="Walton J.D."/>
            <person name="Blanchette R.A."/>
            <person name="Henrissat B."/>
            <person name="Martin F."/>
            <person name="Cullen D."/>
            <person name="Hibbett D.S."/>
            <person name="Grigoriev I.V."/>
        </authorList>
    </citation>
    <scope>NUCLEOTIDE SEQUENCE [LARGE SCALE GENOMIC DNA]</scope>
    <source>
        <strain evidence="7">FD-172 SS1</strain>
    </source>
</reference>
<name>A0A067MWR0_BOTB1</name>
<accession>A0A067MWR0</accession>
<evidence type="ECO:0000256" key="4">
    <source>
        <dbReference type="PROSITE-ProRule" id="PRU00834"/>
    </source>
</evidence>
<evidence type="ECO:0000256" key="2">
    <source>
        <dbReference type="ARBA" id="ARBA00022771"/>
    </source>
</evidence>
<dbReference type="AlphaFoldDB" id="A0A067MWR0"/>
<dbReference type="FunCoup" id="A0A067MWR0">
    <property type="interactions" value="150"/>
</dbReference>
<keyword evidence="3" id="KW-0862">Zinc</keyword>
<dbReference type="GO" id="GO:0008270">
    <property type="term" value="F:zinc ion binding"/>
    <property type="evidence" value="ECO:0007669"/>
    <property type="project" value="UniProtKB-KW"/>
</dbReference>
<feature type="domain" description="DNL-type" evidence="5">
    <location>
        <begin position="79"/>
        <end position="170"/>
    </location>
</feature>
<dbReference type="GO" id="GO:0005739">
    <property type="term" value="C:mitochondrion"/>
    <property type="evidence" value="ECO:0007669"/>
    <property type="project" value="TreeGrafter"/>
</dbReference>
<protein>
    <recommendedName>
        <fullName evidence="5">DNL-type domain-containing protein</fullName>
    </recommendedName>
</protein>
<keyword evidence="7" id="KW-1185">Reference proteome</keyword>
<dbReference type="InParanoid" id="A0A067MWR0"/>